<dbReference type="Gene3D" id="2.115.10.20">
    <property type="entry name" value="Glycosyl hydrolase domain, family 43"/>
    <property type="match status" value="1"/>
</dbReference>
<dbReference type="InterPro" id="IPR013783">
    <property type="entry name" value="Ig-like_fold"/>
</dbReference>
<dbReference type="InterPro" id="IPR014756">
    <property type="entry name" value="Ig_E-set"/>
</dbReference>
<dbReference type="PANTHER" id="PTHR43301">
    <property type="entry name" value="ARABINAN ENDO-1,5-ALPHA-L-ARABINOSIDASE"/>
    <property type="match status" value="1"/>
</dbReference>
<organism evidence="9 10">
    <name type="scientific">Flavimobilis soli</name>
    <dbReference type="NCBI Taxonomy" id="442709"/>
    <lineage>
        <taxon>Bacteria</taxon>
        <taxon>Bacillati</taxon>
        <taxon>Actinomycetota</taxon>
        <taxon>Actinomycetes</taxon>
        <taxon>Micrococcales</taxon>
        <taxon>Jonesiaceae</taxon>
        <taxon>Flavimobilis</taxon>
    </lineage>
</organism>
<dbReference type="NCBIfam" id="NF047446">
    <property type="entry name" value="barrel_OmpL47"/>
    <property type="match status" value="2"/>
</dbReference>
<accession>A0A2A9EE41</accession>
<sequence length="1220" mass="127136">MRTRRTALGRWLAHGTAWTAATAVALTGLTAAPAQAAGDEPDLIAWYRLDETSGTVAADSSGNGLDGTVTGAATWNDGDGFTFSGGPNNSGNAITLPDDMLAGVDDVTIDFDVWVDASLSGNYFIFNFGNPAVYPNGTGYLFVTGKDSSSRLRATIASDGYHTEQSVSRAGGIATGTWKHLTYVVDGGSVAEPGAARLYEDGQLVASTSGLTVSPKDLGEPDGTTTRNVLGASAYPDNSFKGKIRDFKVYDGLLDAPAVRAADAAAIDLGDLSSVGTDLTLPTRGGGGSAITWESSNPAVVSASGAVVPVDDVVEVTLTATVTLGGASVTRDFLVRVRSLQQVVDGVLDDLEIPNLRDVRGNVNLPAQVGVVDLAWTSDRPDVITATGEVTRPAAGDDPVEVTLSVGASAGTATGSRELMARVVPAPEPEETTAYFFPYFTGEQVGGEKIFFGASKGNDALHWDELNDGRAVLTSDHGEKGLRDPFIIRSPEGDRFFLLATDLQIAAGSNFTVAQERGSLYLEIWESTDLVTWSDQRHVKVSSDYAGNTWAPEAHWDESTGSYLVYWASNLYDTTSTTGRSASTSYNRMMVVSTRDFVTFTEPQTWIDVKRGNGLGMIDSTVVEHDGVYYRLTKDEASMTVRQERSTDLHARVEGSLPTTTSSPGWQLVKEAVGVGRPNGWGGTFTNGEGPTVFKANDGDVNTGGQDTWFLFQDQPSYHGGRGYVPFSSTDLASGTWTSVAEQADLPLSPRHGTVLPITQTEYENLLAAYQPDLLVDSIAPQTVTTREGVAPTLPTTATVTYRDGSTRAVPVTWPAVDPAQYAERGTFTLRVAPVAGSPVEAVVTVTVRDAVDPTVALAASPAAPTGSAGWWTSSPVTVTATGSDDSGVAAVEVSVDGGAWQRTDGATASVSLTDDGRHQVRARATDETGNVSTVAAIDVDIDTAAPVTSATVDAKARTVTLRAGDDTSGVARVETRVGNGAWTAYSSPVKVGSGETTVQFRAVDRAGNVEPVGSVVVPRAGVVLAPSATVAVVAPERVVFGKAASVRVRVSGAGGVPSGQVRVLDGKRVVGSASLKQGGATVRLVKDVAVGRRSLTVSYGGDARFAGSSDSVVLKVVRAASKVSVKLAPKKVTSRSRATVAVTVKSAGAQAGKVSVKVTSKVRGKTRTVVTRSASVGAGGKASVRLPKLKKGTYKVTVTFGGSSSASKATKTTNLTVRR</sequence>
<dbReference type="EMBL" id="PDJH01000001">
    <property type="protein sequence ID" value="PFG36522.1"/>
    <property type="molecule type" value="Genomic_DNA"/>
</dbReference>
<dbReference type="GO" id="GO:0004553">
    <property type="term" value="F:hydrolase activity, hydrolyzing O-glycosyl compounds"/>
    <property type="evidence" value="ECO:0007669"/>
    <property type="project" value="InterPro"/>
</dbReference>
<evidence type="ECO:0000313" key="10">
    <source>
        <dbReference type="Proteomes" id="UP000221394"/>
    </source>
</evidence>
<evidence type="ECO:0000256" key="3">
    <source>
        <dbReference type="ARBA" id="ARBA00022801"/>
    </source>
</evidence>
<feature type="domain" description="Bacterial Ig-like" evidence="7">
    <location>
        <begin position="1035"/>
        <end position="1117"/>
    </location>
</feature>
<dbReference type="AlphaFoldDB" id="A0A2A9EE41"/>
<dbReference type="Pfam" id="PF16640">
    <property type="entry name" value="Big_3_5"/>
    <property type="match status" value="1"/>
</dbReference>
<evidence type="ECO:0000256" key="2">
    <source>
        <dbReference type="ARBA" id="ARBA00009865"/>
    </source>
</evidence>
<feature type="domain" description="Bacterial Ig-like" evidence="6">
    <location>
        <begin position="779"/>
        <end position="830"/>
    </location>
</feature>
<keyword evidence="10" id="KW-1185">Reference proteome</keyword>
<dbReference type="GO" id="GO:0005975">
    <property type="term" value="P:carbohydrate metabolic process"/>
    <property type="evidence" value="ECO:0007669"/>
    <property type="project" value="InterPro"/>
</dbReference>
<dbReference type="Pfam" id="PF20578">
    <property type="entry name" value="aBig_2"/>
    <property type="match status" value="2"/>
</dbReference>
<keyword evidence="3" id="KW-0378">Hydrolase</keyword>
<dbReference type="InterPro" id="IPR013320">
    <property type="entry name" value="ConA-like_dom_sf"/>
</dbReference>
<dbReference type="InterPro" id="IPR046780">
    <property type="entry name" value="aBig_2"/>
</dbReference>
<evidence type="ECO:0000256" key="1">
    <source>
        <dbReference type="ARBA" id="ARBA00004834"/>
    </source>
</evidence>
<dbReference type="SUPFAM" id="SSF75005">
    <property type="entry name" value="Arabinanase/levansucrase/invertase"/>
    <property type="match status" value="1"/>
</dbReference>
<dbReference type="Pfam" id="PF07532">
    <property type="entry name" value="Big_4"/>
    <property type="match status" value="1"/>
</dbReference>
<dbReference type="SUPFAM" id="SSF49899">
    <property type="entry name" value="Concanavalin A-like lectins/glucanases"/>
    <property type="match status" value="1"/>
</dbReference>
<keyword evidence="4" id="KW-0326">Glycosidase</keyword>
<dbReference type="InterPro" id="IPR050727">
    <property type="entry name" value="GH43_arabinanases"/>
</dbReference>
<dbReference type="InterPro" id="IPR058094">
    <property type="entry name" value="Ig-like_OmpL47-like"/>
</dbReference>
<dbReference type="InterPro" id="IPR006710">
    <property type="entry name" value="Glyco_hydro_43"/>
</dbReference>
<evidence type="ECO:0000259" key="6">
    <source>
        <dbReference type="Pfam" id="PF07532"/>
    </source>
</evidence>
<dbReference type="SUPFAM" id="SSF81296">
    <property type="entry name" value="E set domains"/>
    <property type="match status" value="1"/>
</dbReference>
<dbReference type="Pfam" id="PF13385">
    <property type="entry name" value="Laminin_G_3"/>
    <property type="match status" value="1"/>
</dbReference>
<dbReference type="Gene3D" id="2.60.40.10">
    <property type="entry name" value="Immunoglobulins"/>
    <property type="match status" value="2"/>
</dbReference>
<evidence type="ECO:0000259" key="8">
    <source>
        <dbReference type="Pfam" id="PF20578"/>
    </source>
</evidence>
<evidence type="ECO:0000313" key="9">
    <source>
        <dbReference type="EMBL" id="PFG36522.1"/>
    </source>
</evidence>
<evidence type="ECO:0000256" key="4">
    <source>
        <dbReference type="ARBA" id="ARBA00023295"/>
    </source>
</evidence>
<dbReference type="Pfam" id="PF04616">
    <property type="entry name" value="Glyco_hydro_43"/>
    <property type="match status" value="1"/>
</dbReference>
<dbReference type="Proteomes" id="UP000221394">
    <property type="component" value="Unassembled WGS sequence"/>
</dbReference>
<feature type="chain" id="PRO_5011975896" evidence="5">
    <location>
        <begin position="37"/>
        <end position="1220"/>
    </location>
</feature>
<comment type="caution">
    <text evidence="9">The sequence shown here is derived from an EMBL/GenBank/DDBJ whole genome shotgun (WGS) entry which is preliminary data.</text>
</comment>
<keyword evidence="5" id="KW-0732">Signal</keyword>
<comment type="similarity">
    <text evidence="2">Belongs to the glycosyl hydrolase 43 family.</text>
</comment>
<comment type="pathway">
    <text evidence="1">Glycan metabolism; L-arabinan degradation.</text>
</comment>
<dbReference type="InterPro" id="IPR032109">
    <property type="entry name" value="Big_3_5"/>
</dbReference>
<dbReference type="OrthoDB" id="9758923at2"/>
<name>A0A2A9EE41_9MICO</name>
<evidence type="ECO:0000256" key="5">
    <source>
        <dbReference type="SAM" id="SignalP"/>
    </source>
</evidence>
<dbReference type="RefSeq" id="WP_098457693.1">
    <property type="nucleotide sequence ID" value="NZ_PDJH01000001.1"/>
</dbReference>
<dbReference type="InterPro" id="IPR011081">
    <property type="entry name" value="Big_4"/>
</dbReference>
<reference evidence="9 10" key="1">
    <citation type="submission" date="2017-10" db="EMBL/GenBank/DDBJ databases">
        <title>Sequencing the genomes of 1000 actinobacteria strains.</title>
        <authorList>
            <person name="Klenk H.-P."/>
        </authorList>
    </citation>
    <scope>NUCLEOTIDE SEQUENCE [LARGE SCALE GENOMIC DNA]</scope>
    <source>
        <strain evidence="9 10">DSM 21574</strain>
    </source>
</reference>
<dbReference type="CDD" id="cd08983">
    <property type="entry name" value="GH43_Bt3655-like"/>
    <property type="match status" value="1"/>
</dbReference>
<feature type="signal peptide" evidence="5">
    <location>
        <begin position="1"/>
        <end position="36"/>
    </location>
</feature>
<protein>
    <submittedName>
        <fullName evidence="9">GH43 family beta-xylosidase</fullName>
    </submittedName>
</protein>
<dbReference type="InterPro" id="IPR023296">
    <property type="entry name" value="Glyco_hydro_beta-prop_sf"/>
</dbReference>
<feature type="domain" description="Atrophied bacterial Ig" evidence="8">
    <location>
        <begin position="355"/>
        <end position="423"/>
    </location>
</feature>
<feature type="domain" description="Atrophied bacterial Ig" evidence="8">
    <location>
        <begin position="261"/>
        <end position="338"/>
    </location>
</feature>
<dbReference type="PANTHER" id="PTHR43301:SF3">
    <property type="entry name" value="ARABINAN ENDO-1,5-ALPHA-L-ARABINOSIDASE A-RELATED"/>
    <property type="match status" value="1"/>
</dbReference>
<evidence type="ECO:0000259" key="7">
    <source>
        <dbReference type="Pfam" id="PF16640"/>
    </source>
</evidence>
<gene>
    <name evidence="9" type="ORF">ATL41_1249</name>
</gene>
<proteinExistence type="inferred from homology"/>
<dbReference type="Gene3D" id="2.60.120.200">
    <property type="match status" value="1"/>
</dbReference>